<comment type="function">
    <text evidence="10">Critical mediator, in cooperation with CASP4, of endoplasmic reticulum-stress induced apoptosis. Required or the activation of CASP4 following endoplasmic reticulum stress.</text>
</comment>
<reference evidence="11" key="5">
    <citation type="journal article" date="2021" name="G3 (Bethesda)">
        <title>Aegilops tauschii genome assembly Aet v5.0 features greater sequence contiguity and improved annotation.</title>
        <authorList>
            <person name="Wang L."/>
            <person name="Zhu T."/>
            <person name="Rodriguez J.C."/>
            <person name="Deal K.R."/>
            <person name="Dubcovsky J."/>
            <person name="McGuire P.E."/>
            <person name="Lux T."/>
            <person name="Spannagl M."/>
            <person name="Mayer K.F.X."/>
            <person name="Baldrich P."/>
            <person name="Meyers B.C."/>
            <person name="Huo N."/>
            <person name="Gu Y.Q."/>
            <person name="Zhou H."/>
            <person name="Devos K.M."/>
            <person name="Bennetzen J.L."/>
            <person name="Unver T."/>
            <person name="Budak H."/>
            <person name="Gulick P.J."/>
            <person name="Galiba G."/>
            <person name="Kalapos B."/>
            <person name="Nelson D.R."/>
            <person name="Li P."/>
            <person name="You F.M."/>
            <person name="Luo M.C."/>
            <person name="Dvorak J."/>
        </authorList>
    </citation>
    <scope>NUCLEOTIDE SEQUENCE [LARGE SCALE GENOMIC DNA]</scope>
    <source>
        <strain evidence="11">cv. AL8/78</strain>
    </source>
</reference>
<comment type="subunit">
    <text evidence="3">Constitutively interacts with CASP4; required for the localization of procaspase 4 to the ER.</text>
</comment>
<keyword evidence="6" id="KW-0256">Endoplasmic reticulum</keyword>
<keyword evidence="4" id="KW-0812">Transmembrane</keyword>
<reference evidence="11" key="4">
    <citation type="submission" date="2019-03" db="UniProtKB">
        <authorList>
            <consortium name="EnsemblPlants"/>
        </authorList>
    </citation>
    <scope>IDENTIFICATION</scope>
</reference>
<sequence>MLLNGAVRKGERLVPAGTLDLFMRCTFPVPNARVKATES</sequence>
<reference evidence="12" key="1">
    <citation type="journal article" date="2014" name="Science">
        <title>Ancient hybridizations among the ancestral genomes of bread wheat.</title>
        <authorList>
            <consortium name="International Wheat Genome Sequencing Consortium,"/>
            <person name="Marcussen T."/>
            <person name="Sandve S.R."/>
            <person name="Heier L."/>
            <person name="Spannagl M."/>
            <person name="Pfeifer M."/>
            <person name="Jakobsen K.S."/>
            <person name="Wulff B.B."/>
            <person name="Steuernagel B."/>
            <person name="Mayer K.F."/>
            <person name="Olsen O.A."/>
        </authorList>
    </citation>
    <scope>NUCLEOTIDE SEQUENCE [LARGE SCALE GENOMIC DNA]</scope>
    <source>
        <strain evidence="12">cv. AL8/78</strain>
    </source>
</reference>
<keyword evidence="8" id="KW-0472">Membrane</keyword>
<dbReference type="PANTHER" id="PTHR13448">
    <property type="entry name" value="TRANSMEMBRANE PROTEIN 214"/>
    <property type="match status" value="1"/>
</dbReference>
<dbReference type="Gramene" id="AET3Gv20070700.6">
    <property type="protein sequence ID" value="AET3Gv20070700.6"/>
    <property type="gene ID" value="AET3Gv20070700"/>
</dbReference>
<proteinExistence type="inferred from homology"/>
<dbReference type="PANTHER" id="PTHR13448:SF0">
    <property type="entry name" value="TRANSMEMBRANE PROTEIN 214"/>
    <property type="match status" value="1"/>
</dbReference>
<keyword evidence="12" id="KW-1185">Reference proteome</keyword>
<evidence type="ECO:0000256" key="1">
    <source>
        <dbReference type="ARBA" id="ARBA00004477"/>
    </source>
</evidence>
<reference evidence="11" key="3">
    <citation type="journal article" date="2017" name="Nature">
        <title>Genome sequence of the progenitor of the wheat D genome Aegilops tauschii.</title>
        <authorList>
            <person name="Luo M.C."/>
            <person name="Gu Y.Q."/>
            <person name="Puiu D."/>
            <person name="Wang H."/>
            <person name="Twardziok S.O."/>
            <person name="Deal K.R."/>
            <person name="Huo N."/>
            <person name="Zhu T."/>
            <person name="Wang L."/>
            <person name="Wang Y."/>
            <person name="McGuire P.E."/>
            <person name="Liu S."/>
            <person name="Long H."/>
            <person name="Ramasamy R.K."/>
            <person name="Rodriguez J.C."/>
            <person name="Van S.L."/>
            <person name="Yuan L."/>
            <person name="Wang Z."/>
            <person name="Xia Z."/>
            <person name="Xiao L."/>
            <person name="Anderson O.D."/>
            <person name="Ouyang S."/>
            <person name="Liang Y."/>
            <person name="Zimin A.V."/>
            <person name="Pertea G."/>
            <person name="Qi P."/>
            <person name="Bennetzen J.L."/>
            <person name="Dai X."/>
            <person name="Dawson M.W."/>
            <person name="Muller H.G."/>
            <person name="Kugler K."/>
            <person name="Rivarola-Duarte L."/>
            <person name="Spannagl M."/>
            <person name="Mayer K.F.X."/>
            <person name="Lu F.H."/>
            <person name="Bevan M.W."/>
            <person name="Leroy P."/>
            <person name="Li P."/>
            <person name="You F.M."/>
            <person name="Sun Q."/>
            <person name="Liu Z."/>
            <person name="Lyons E."/>
            <person name="Wicker T."/>
            <person name="Salzberg S.L."/>
            <person name="Devos K.M."/>
            <person name="Dvorak J."/>
        </authorList>
    </citation>
    <scope>NUCLEOTIDE SEQUENCE [LARGE SCALE GENOMIC DNA]</scope>
    <source>
        <strain evidence="11">cv. AL8/78</strain>
    </source>
</reference>
<evidence type="ECO:0000256" key="9">
    <source>
        <dbReference type="ARBA" id="ARBA00023180"/>
    </source>
</evidence>
<comment type="subcellular location">
    <subcellularLocation>
        <location evidence="1">Endoplasmic reticulum membrane</location>
        <topology evidence="1">Multi-pass membrane protein</topology>
    </subcellularLocation>
</comment>
<protein>
    <submittedName>
        <fullName evidence="11">Uncharacterized protein</fullName>
    </submittedName>
</protein>
<keyword evidence="9" id="KW-0325">Glycoprotein</keyword>
<dbReference type="InterPro" id="IPR019308">
    <property type="entry name" value="TMEM214"/>
</dbReference>
<evidence type="ECO:0000313" key="12">
    <source>
        <dbReference type="Proteomes" id="UP000015105"/>
    </source>
</evidence>
<dbReference type="Proteomes" id="UP000015105">
    <property type="component" value="Chromosome 3D"/>
</dbReference>
<evidence type="ECO:0000313" key="11">
    <source>
        <dbReference type="EnsemblPlants" id="AET3Gv20070700.6"/>
    </source>
</evidence>
<evidence type="ECO:0000256" key="3">
    <source>
        <dbReference type="ARBA" id="ARBA00011720"/>
    </source>
</evidence>
<keyword evidence="5" id="KW-0053">Apoptosis</keyword>
<keyword evidence="7" id="KW-1133">Transmembrane helix</keyword>
<organism evidence="11 12">
    <name type="scientific">Aegilops tauschii subsp. strangulata</name>
    <name type="common">Goatgrass</name>
    <dbReference type="NCBI Taxonomy" id="200361"/>
    <lineage>
        <taxon>Eukaryota</taxon>
        <taxon>Viridiplantae</taxon>
        <taxon>Streptophyta</taxon>
        <taxon>Embryophyta</taxon>
        <taxon>Tracheophyta</taxon>
        <taxon>Spermatophyta</taxon>
        <taxon>Magnoliopsida</taxon>
        <taxon>Liliopsida</taxon>
        <taxon>Poales</taxon>
        <taxon>Poaceae</taxon>
        <taxon>BOP clade</taxon>
        <taxon>Pooideae</taxon>
        <taxon>Triticodae</taxon>
        <taxon>Triticeae</taxon>
        <taxon>Triticinae</taxon>
        <taxon>Aegilops</taxon>
    </lineage>
</organism>
<dbReference type="GO" id="GO:0005789">
    <property type="term" value="C:endoplasmic reticulum membrane"/>
    <property type="evidence" value="ECO:0007669"/>
    <property type="project" value="UniProtKB-SubCell"/>
</dbReference>
<evidence type="ECO:0000256" key="6">
    <source>
        <dbReference type="ARBA" id="ARBA00022824"/>
    </source>
</evidence>
<evidence type="ECO:0000256" key="2">
    <source>
        <dbReference type="ARBA" id="ARBA00007984"/>
    </source>
</evidence>
<evidence type="ECO:0000256" key="5">
    <source>
        <dbReference type="ARBA" id="ARBA00022703"/>
    </source>
</evidence>
<dbReference type="EnsemblPlants" id="AET3Gv20070700.6">
    <property type="protein sequence ID" value="AET3Gv20070700.6"/>
    <property type="gene ID" value="AET3Gv20070700"/>
</dbReference>
<evidence type="ECO:0000256" key="7">
    <source>
        <dbReference type="ARBA" id="ARBA00022989"/>
    </source>
</evidence>
<accession>A0A453DT90</accession>
<name>A0A453DT90_AEGTS</name>
<evidence type="ECO:0000256" key="4">
    <source>
        <dbReference type="ARBA" id="ARBA00022692"/>
    </source>
</evidence>
<dbReference type="AlphaFoldDB" id="A0A453DT90"/>
<comment type="similarity">
    <text evidence="2">Belongs to the TMEM214 family.</text>
</comment>
<evidence type="ECO:0000256" key="8">
    <source>
        <dbReference type="ARBA" id="ARBA00023136"/>
    </source>
</evidence>
<reference evidence="12" key="2">
    <citation type="journal article" date="2017" name="Nat. Plants">
        <title>The Aegilops tauschii genome reveals multiple impacts of transposons.</title>
        <authorList>
            <person name="Zhao G."/>
            <person name="Zou C."/>
            <person name="Li K."/>
            <person name="Wang K."/>
            <person name="Li T."/>
            <person name="Gao L."/>
            <person name="Zhang X."/>
            <person name="Wang H."/>
            <person name="Yang Z."/>
            <person name="Liu X."/>
            <person name="Jiang W."/>
            <person name="Mao L."/>
            <person name="Kong X."/>
            <person name="Jiao Y."/>
            <person name="Jia J."/>
        </authorList>
    </citation>
    <scope>NUCLEOTIDE SEQUENCE [LARGE SCALE GENOMIC DNA]</scope>
    <source>
        <strain evidence="12">cv. AL8/78</strain>
    </source>
</reference>
<evidence type="ECO:0000256" key="10">
    <source>
        <dbReference type="ARBA" id="ARBA00024938"/>
    </source>
</evidence>
<dbReference type="GO" id="GO:0005794">
    <property type="term" value="C:Golgi apparatus"/>
    <property type="evidence" value="ECO:0007669"/>
    <property type="project" value="TreeGrafter"/>
</dbReference>